<name>A0A830GF39_9EURY</name>
<sequence length="83" mass="9386">MTRRSKREIERRLDAIDDVEQCLSLCELLNHDLKTVDEDRGIVRIVETGELRKRGTGNGSLARVIERTATPLDVPNDRARGGE</sequence>
<protein>
    <submittedName>
        <fullName evidence="1">Uncharacterized protein</fullName>
    </submittedName>
</protein>
<proteinExistence type="predicted"/>
<dbReference type="Proteomes" id="UP000608850">
    <property type="component" value="Unassembled WGS sequence"/>
</dbReference>
<dbReference type="OrthoDB" id="385208at2157"/>
<organism evidence="1 2">
    <name type="scientific">Halarchaeum nitratireducens</name>
    <dbReference type="NCBI Taxonomy" id="489913"/>
    <lineage>
        <taxon>Archaea</taxon>
        <taxon>Methanobacteriati</taxon>
        <taxon>Methanobacteriota</taxon>
        <taxon>Stenosarchaea group</taxon>
        <taxon>Halobacteria</taxon>
        <taxon>Halobacteriales</taxon>
        <taxon>Halobacteriaceae</taxon>
    </lineage>
</organism>
<comment type="caution">
    <text evidence="1">The sequence shown here is derived from an EMBL/GenBank/DDBJ whole genome shotgun (WGS) entry which is preliminary data.</text>
</comment>
<dbReference type="RefSeq" id="WP_188880192.1">
    <property type="nucleotide sequence ID" value="NZ_BMOQ01000015.1"/>
</dbReference>
<keyword evidence="2" id="KW-1185">Reference proteome</keyword>
<reference evidence="1 2" key="1">
    <citation type="journal article" date="2019" name="Int. J. Syst. Evol. Microbiol.">
        <title>The Global Catalogue of Microorganisms (GCM) 10K type strain sequencing project: providing services to taxonomists for standard genome sequencing and annotation.</title>
        <authorList>
            <consortium name="The Broad Institute Genomics Platform"/>
            <consortium name="The Broad Institute Genome Sequencing Center for Infectious Disease"/>
            <person name="Wu L."/>
            <person name="Ma J."/>
        </authorList>
    </citation>
    <scope>NUCLEOTIDE SEQUENCE [LARGE SCALE GENOMIC DNA]</scope>
    <source>
        <strain evidence="1 2">JCM 16331</strain>
    </source>
</reference>
<evidence type="ECO:0000313" key="2">
    <source>
        <dbReference type="Proteomes" id="UP000608850"/>
    </source>
</evidence>
<dbReference type="AlphaFoldDB" id="A0A830GF39"/>
<evidence type="ECO:0000313" key="1">
    <source>
        <dbReference type="EMBL" id="GGN26919.1"/>
    </source>
</evidence>
<dbReference type="EMBL" id="BMOQ01000015">
    <property type="protein sequence ID" value="GGN26919.1"/>
    <property type="molecule type" value="Genomic_DNA"/>
</dbReference>
<accession>A0A830GF39</accession>
<gene>
    <name evidence="1" type="ORF">GCM10009021_31760</name>
</gene>